<protein>
    <recommendedName>
        <fullName evidence="4">Secreted protein</fullName>
    </recommendedName>
</protein>
<evidence type="ECO:0008006" key="4">
    <source>
        <dbReference type="Google" id="ProtNLM"/>
    </source>
</evidence>
<comment type="caution">
    <text evidence="2">The sequence shown here is derived from an EMBL/GenBank/DDBJ whole genome shotgun (WGS) entry which is preliminary data.</text>
</comment>
<name>A0ABN2G1Q1_9ACTN</name>
<feature type="region of interest" description="Disordered" evidence="1">
    <location>
        <begin position="37"/>
        <end position="85"/>
    </location>
</feature>
<dbReference type="EMBL" id="BAAANY010000004">
    <property type="protein sequence ID" value="GAA1663837.1"/>
    <property type="molecule type" value="Genomic_DNA"/>
</dbReference>
<evidence type="ECO:0000313" key="2">
    <source>
        <dbReference type="EMBL" id="GAA1663837.1"/>
    </source>
</evidence>
<evidence type="ECO:0000256" key="1">
    <source>
        <dbReference type="SAM" id="MobiDB-lite"/>
    </source>
</evidence>
<evidence type="ECO:0000313" key="3">
    <source>
        <dbReference type="Proteomes" id="UP001500618"/>
    </source>
</evidence>
<gene>
    <name evidence="2" type="ORF">GCM10009765_11620</name>
</gene>
<keyword evidence="3" id="KW-1185">Reference proteome</keyword>
<organism evidence="2 3">
    <name type="scientific">Fodinicola feengrottensis</name>
    <dbReference type="NCBI Taxonomy" id="435914"/>
    <lineage>
        <taxon>Bacteria</taxon>
        <taxon>Bacillati</taxon>
        <taxon>Actinomycetota</taxon>
        <taxon>Actinomycetes</taxon>
        <taxon>Mycobacteriales</taxon>
        <taxon>Fodinicola</taxon>
    </lineage>
</organism>
<dbReference type="Proteomes" id="UP001500618">
    <property type="component" value="Unassembled WGS sequence"/>
</dbReference>
<sequence>MIRRQDSQPFRFGWRAFLAVVLIALTLPFGGVSASSLASDPVAPDYSRSAPLPGLTVATEPASVRGTVPRTDPHPASVGEPLPSAPRSRTFLVRLVRETPVHHRAGSVHGARGPPPVQD</sequence>
<reference evidence="2 3" key="1">
    <citation type="journal article" date="2019" name="Int. J. Syst. Evol. Microbiol.">
        <title>The Global Catalogue of Microorganisms (GCM) 10K type strain sequencing project: providing services to taxonomists for standard genome sequencing and annotation.</title>
        <authorList>
            <consortium name="The Broad Institute Genomics Platform"/>
            <consortium name="The Broad Institute Genome Sequencing Center for Infectious Disease"/>
            <person name="Wu L."/>
            <person name="Ma J."/>
        </authorList>
    </citation>
    <scope>NUCLEOTIDE SEQUENCE [LARGE SCALE GENOMIC DNA]</scope>
    <source>
        <strain evidence="2 3">JCM 14718</strain>
    </source>
</reference>
<proteinExistence type="predicted"/>
<dbReference type="RefSeq" id="WP_344307826.1">
    <property type="nucleotide sequence ID" value="NZ_BAAANY010000004.1"/>
</dbReference>
<accession>A0ABN2G1Q1</accession>